<evidence type="ECO:0000256" key="3">
    <source>
        <dbReference type="SAM" id="MobiDB-lite"/>
    </source>
</evidence>
<evidence type="ECO:0000313" key="4">
    <source>
        <dbReference type="EMBL" id="PNL91535.1"/>
    </source>
</evidence>
<reference evidence="5" key="1">
    <citation type="submission" date="2017-12" db="EMBL/GenBank/DDBJ databases">
        <title>FDA dAtabase for Regulatory Grade micrObial Sequences (FDA-ARGOS): Supporting development and validation of Infectious Disease Dx tests.</title>
        <authorList>
            <person name="Hoffmann M."/>
            <person name="Allard M."/>
            <person name="Evans P."/>
            <person name="Brown E."/>
            <person name="Tallon L."/>
            <person name="Sadzewicz L."/>
            <person name="Sengamalay N."/>
            <person name="Ott S."/>
            <person name="Godinez A."/>
            <person name="Nagaraj S."/>
            <person name="Vavikolanu K."/>
            <person name="Aluvathingal J."/>
            <person name="Nadendla S."/>
            <person name="Sichtig H."/>
        </authorList>
    </citation>
    <scope>NUCLEOTIDE SEQUENCE [LARGE SCALE GENOMIC DNA]</scope>
    <source>
        <strain evidence="5">FDAARGOS_249</strain>
    </source>
</reference>
<evidence type="ECO:0000313" key="5">
    <source>
        <dbReference type="Proteomes" id="UP000192813"/>
    </source>
</evidence>
<keyword evidence="1 2" id="KW-0963">Cytoplasm</keyword>
<dbReference type="GO" id="GO:0005737">
    <property type="term" value="C:cytoplasm"/>
    <property type="evidence" value="ECO:0007669"/>
    <property type="project" value="UniProtKB-SubCell"/>
</dbReference>
<dbReference type="SUPFAM" id="SSF158221">
    <property type="entry name" value="YnzC-like"/>
    <property type="match status" value="1"/>
</dbReference>
<organism evidence="4 5">
    <name type="scientific">Aerococcus viridans</name>
    <dbReference type="NCBI Taxonomy" id="1377"/>
    <lineage>
        <taxon>Bacteria</taxon>
        <taxon>Bacillati</taxon>
        <taxon>Bacillota</taxon>
        <taxon>Bacilli</taxon>
        <taxon>Lactobacillales</taxon>
        <taxon>Aerococcaceae</taxon>
        <taxon>Aerococcus</taxon>
    </lineage>
</organism>
<comment type="similarity">
    <text evidence="2">Belongs to the UPF0291 family.</text>
</comment>
<dbReference type="PANTHER" id="PTHR37300:SF1">
    <property type="entry name" value="UPF0291 PROTEIN YNZC"/>
    <property type="match status" value="1"/>
</dbReference>
<name>A0A2J9PMH2_9LACT</name>
<dbReference type="RefSeq" id="WP_083068581.1">
    <property type="nucleotide sequence ID" value="NZ_CBCPHS010000004.1"/>
</dbReference>
<dbReference type="EMBL" id="NBTM02000001">
    <property type="protein sequence ID" value="PNL91535.1"/>
    <property type="molecule type" value="Genomic_DNA"/>
</dbReference>
<gene>
    <name evidence="4" type="ORF">A6J77_004590</name>
</gene>
<dbReference type="InterPro" id="IPR009242">
    <property type="entry name" value="DUF896"/>
</dbReference>
<accession>A0A2J9PMH2</accession>
<dbReference type="Proteomes" id="UP000192813">
    <property type="component" value="Unassembled WGS sequence"/>
</dbReference>
<proteinExistence type="inferred from homology"/>
<evidence type="ECO:0000256" key="2">
    <source>
        <dbReference type="HAMAP-Rule" id="MF_01103"/>
    </source>
</evidence>
<feature type="region of interest" description="Disordered" evidence="3">
    <location>
        <begin position="56"/>
        <end position="90"/>
    </location>
</feature>
<comment type="subcellular location">
    <subcellularLocation>
        <location evidence="2">Cytoplasm</location>
    </subcellularLocation>
</comment>
<sequence>MDSDQLLKRINELAAKKKAGTITEEELVEQKELRQVYLKQFRSAFNDIILNTRVIDPEGTDVTPQAVRDAKKKQAAEQETKTEDSTNIDK</sequence>
<dbReference type="Pfam" id="PF05979">
    <property type="entry name" value="DUF896"/>
    <property type="match status" value="1"/>
</dbReference>
<dbReference type="PANTHER" id="PTHR37300">
    <property type="entry name" value="UPF0291 PROTEIN CBO2609/CLC_2481"/>
    <property type="match status" value="1"/>
</dbReference>
<protein>
    <recommendedName>
        <fullName evidence="2">UPF0291 protein A6J77_004590</fullName>
    </recommendedName>
</protein>
<evidence type="ECO:0000256" key="1">
    <source>
        <dbReference type="ARBA" id="ARBA00022490"/>
    </source>
</evidence>
<dbReference type="HAMAP" id="MF_01103">
    <property type="entry name" value="UPF0291"/>
    <property type="match status" value="1"/>
</dbReference>
<dbReference type="Gene3D" id="1.10.287.540">
    <property type="entry name" value="Helix hairpin bin"/>
    <property type="match status" value="1"/>
</dbReference>
<comment type="caution">
    <text evidence="4">The sequence shown here is derived from an EMBL/GenBank/DDBJ whole genome shotgun (WGS) entry which is preliminary data.</text>
</comment>
<feature type="compositionally biased region" description="Basic and acidic residues" evidence="3">
    <location>
        <begin position="68"/>
        <end position="90"/>
    </location>
</feature>
<dbReference type="AlphaFoldDB" id="A0A2J9PMH2"/>